<dbReference type="EMBL" id="JBFXLQ010000009">
    <property type="protein sequence ID" value="KAL2869477.1"/>
    <property type="molecule type" value="Genomic_DNA"/>
</dbReference>
<evidence type="ECO:0000313" key="2">
    <source>
        <dbReference type="EMBL" id="KAL2869477.1"/>
    </source>
</evidence>
<gene>
    <name evidence="2" type="ORF">BJX67DRAFT_379031</name>
</gene>
<dbReference type="GeneID" id="98147546"/>
<proteinExistence type="predicted"/>
<feature type="region of interest" description="Disordered" evidence="1">
    <location>
        <begin position="1"/>
        <end position="30"/>
    </location>
</feature>
<protein>
    <submittedName>
        <fullName evidence="2">Uncharacterized protein</fullName>
    </submittedName>
</protein>
<accession>A0ABR4LYK7</accession>
<sequence>MPSSLASSGSSQSDKKTTLSGKSDELGTTTHLKQLWNMELGPNFNNPRAAVVEDGPALSLSAIQHLDRQGKVIADPDRSNPTRPRLERPLDTIRGFEAAIEARRGRAQVQRMPSSEEREAL</sequence>
<dbReference type="RefSeq" id="XP_070888456.1">
    <property type="nucleotide sequence ID" value="XM_071032474.1"/>
</dbReference>
<feature type="compositionally biased region" description="Basic and acidic residues" evidence="1">
    <location>
        <begin position="13"/>
        <end position="25"/>
    </location>
</feature>
<feature type="region of interest" description="Disordered" evidence="1">
    <location>
        <begin position="69"/>
        <end position="90"/>
    </location>
</feature>
<comment type="caution">
    <text evidence="2">The sequence shown here is derived from an EMBL/GenBank/DDBJ whole genome shotgun (WGS) entry which is preliminary data.</text>
</comment>
<organism evidence="2 3">
    <name type="scientific">Aspergillus lucknowensis</name>
    <dbReference type="NCBI Taxonomy" id="176173"/>
    <lineage>
        <taxon>Eukaryota</taxon>
        <taxon>Fungi</taxon>
        <taxon>Dikarya</taxon>
        <taxon>Ascomycota</taxon>
        <taxon>Pezizomycotina</taxon>
        <taxon>Eurotiomycetes</taxon>
        <taxon>Eurotiomycetidae</taxon>
        <taxon>Eurotiales</taxon>
        <taxon>Aspergillaceae</taxon>
        <taxon>Aspergillus</taxon>
        <taxon>Aspergillus subgen. Nidulantes</taxon>
    </lineage>
</organism>
<reference evidence="2 3" key="1">
    <citation type="submission" date="2024-07" db="EMBL/GenBank/DDBJ databases">
        <title>Section-level genome sequencing and comparative genomics of Aspergillus sections Usti and Cavernicolus.</title>
        <authorList>
            <consortium name="Lawrence Berkeley National Laboratory"/>
            <person name="Nybo J.L."/>
            <person name="Vesth T.C."/>
            <person name="Theobald S."/>
            <person name="Frisvad J.C."/>
            <person name="Larsen T.O."/>
            <person name="Kjaerboelling I."/>
            <person name="Rothschild-Mancinelli K."/>
            <person name="Lyhne E.K."/>
            <person name="Kogle M.E."/>
            <person name="Barry K."/>
            <person name="Clum A."/>
            <person name="Na H."/>
            <person name="Ledsgaard L."/>
            <person name="Lin J."/>
            <person name="Lipzen A."/>
            <person name="Kuo A."/>
            <person name="Riley R."/>
            <person name="Mondo S."/>
            <person name="Labutti K."/>
            <person name="Haridas S."/>
            <person name="Pangalinan J."/>
            <person name="Salamov A.A."/>
            <person name="Simmons B.A."/>
            <person name="Magnuson J.K."/>
            <person name="Chen J."/>
            <person name="Drula E."/>
            <person name="Henrissat B."/>
            <person name="Wiebenga A."/>
            <person name="Lubbers R.J."/>
            <person name="Gomes A.C."/>
            <person name="Macurrencykelacurrency M.R."/>
            <person name="Stajich J."/>
            <person name="Grigoriev I.V."/>
            <person name="Mortensen U.H."/>
            <person name="De Vries R.P."/>
            <person name="Baker S.E."/>
            <person name="Andersen M.R."/>
        </authorList>
    </citation>
    <scope>NUCLEOTIDE SEQUENCE [LARGE SCALE GENOMIC DNA]</scope>
    <source>
        <strain evidence="2 3">CBS 449.75</strain>
    </source>
</reference>
<evidence type="ECO:0000313" key="3">
    <source>
        <dbReference type="Proteomes" id="UP001610432"/>
    </source>
</evidence>
<keyword evidence="3" id="KW-1185">Reference proteome</keyword>
<dbReference type="Pfam" id="PF10295">
    <property type="entry name" value="DUF2406"/>
    <property type="match status" value="1"/>
</dbReference>
<feature type="compositionally biased region" description="Low complexity" evidence="1">
    <location>
        <begin position="1"/>
        <end position="12"/>
    </location>
</feature>
<dbReference type="PANTHER" id="PTHR28186">
    <property type="entry name" value="MEIOTICALLY UP-REGULATED GENE 9 PROTEIN"/>
    <property type="match status" value="1"/>
</dbReference>
<dbReference type="PANTHER" id="PTHR28186:SF1">
    <property type="entry name" value="MEIOTICALLY UP-REGULATED GENE 9 PROTEIN"/>
    <property type="match status" value="1"/>
</dbReference>
<dbReference type="Proteomes" id="UP001610432">
    <property type="component" value="Unassembled WGS sequence"/>
</dbReference>
<evidence type="ECO:0000256" key="1">
    <source>
        <dbReference type="SAM" id="MobiDB-lite"/>
    </source>
</evidence>
<dbReference type="InterPro" id="IPR018809">
    <property type="entry name" value="DUF2406"/>
</dbReference>
<name>A0ABR4LYK7_9EURO</name>